<keyword evidence="2" id="KW-0446">Lipid-binding</keyword>
<accession>A0ABR2C7G6</accession>
<evidence type="ECO:0000259" key="4">
    <source>
        <dbReference type="SMART" id="SM01117"/>
    </source>
</evidence>
<dbReference type="Pfam" id="PF00173">
    <property type="entry name" value="Cyt-b5"/>
    <property type="match status" value="1"/>
</dbReference>
<dbReference type="Proteomes" id="UP001472677">
    <property type="component" value="Unassembled WGS sequence"/>
</dbReference>
<dbReference type="InterPro" id="IPR050577">
    <property type="entry name" value="MAPR/NEUFC/NENF-like"/>
</dbReference>
<comment type="similarity">
    <text evidence="3">Belongs to the cytochrome b5 family. MAPR subfamily.</text>
</comment>
<evidence type="ECO:0000313" key="5">
    <source>
        <dbReference type="EMBL" id="KAK8515365.1"/>
    </source>
</evidence>
<dbReference type="InterPro" id="IPR001199">
    <property type="entry name" value="Cyt_B5-like_heme/steroid-bd"/>
</dbReference>
<sequence>MDLTPQQLLQFNGSDPSKPIYVAINGRIFDVTAGNSFYGPGGSYAIFAGKDASRALAKMSKNEEDVCANLDGLSEKEMGVLNDWVKKFEAKYPIVGRVVS</sequence>
<reference evidence="5 6" key="1">
    <citation type="journal article" date="2024" name="G3 (Bethesda)">
        <title>Genome assembly of Hibiscus sabdariffa L. provides insights into metabolisms of medicinal natural products.</title>
        <authorList>
            <person name="Kim T."/>
        </authorList>
    </citation>
    <scope>NUCLEOTIDE SEQUENCE [LARGE SCALE GENOMIC DNA]</scope>
    <source>
        <strain evidence="5">TK-2024</strain>
        <tissue evidence="5">Old leaves</tissue>
    </source>
</reference>
<comment type="caution">
    <text evidence="5">The sequence shown here is derived from an EMBL/GenBank/DDBJ whole genome shotgun (WGS) entry which is preliminary data.</text>
</comment>
<dbReference type="EMBL" id="JBBPBM010000063">
    <property type="protein sequence ID" value="KAK8515365.1"/>
    <property type="molecule type" value="Genomic_DNA"/>
</dbReference>
<organism evidence="5 6">
    <name type="scientific">Hibiscus sabdariffa</name>
    <name type="common">roselle</name>
    <dbReference type="NCBI Taxonomy" id="183260"/>
    <lineage>
        <taxon>Eukaryota</taxon>
        <taxon>Viridiplantae</taxon>
        <taxon>Streptophyta</taxon>
        <taxon>Embryophyta</taxon>
        <taxon>Tracheophyta</taxon>
        <taxon>Spermatophyta</taxon>
        <taxon>Magnoliopsida</taxon>
        <taxon>eudicotyledons</taxon>
        <taxon>Gunneridae</taxon>
        <taxon>Pentapetalae</taxon>
        <taxon>rosids</taxon>
        <taxon>malvids</taxon>
        <taxon>Malvales</taxon>
        <taxon>Malvaceae</taxon>
        <taxon>Malvoideae</taxon>
        <taxon>Hibiscus</taxon>
    </lineage>
</organism>
<dbReference type="Gene3D" id="3.10.120.10">
    <property type="entry name" value="Cytochrome b5-like heme/steroid binding domain"/>
    <property type="match status" value="1"/>
</dbReference>
<proteinExistence type="inferred from homology"/>
<keyword evidence="6" id="KW-1185">Reference proteome</keyword>
<dbReference type="SMART" id="SM01117">
    <property type="entry name" value="Cyt-b5"/>
    <property type="match status" value="1"/>
</dbReference>
<keyword evidence="1" id="KW-0754">Steroid-binding</keyword>
<evidence type="ECO:0000313" key="6">
    <source>
        <dbReference type="Proteomes" id="UP001472677"/>
    </source>
</evidence>
<dbReference type="InterPro" id="IPR036400">
    <property type="entry name" value="Cyt_B5-like_heme/steroid_sf"/>
</dbReference>
<feature type="domain" description="Cytochrome b5 heme-binding" evidence="4">
    <location>
        <begin position="3"/>
        <end position="99"/>
    </location>
</feature>
<gene>
    <name evidence="5" type="ORF">V6N12_075409</name>
</gene>
<dbReference type="SUPFAM" id="SSF55856">
    <property type="entry name" value="Cytochrome b5-like heme/steroid binding domain"/>
    <property type="match status" value="1"/>
</dbReference>
<protein>
    <recommendedName>
        <fullName evidence="4">Cytochrome b5 heme-binding domain-containing protein</fullName>
    </recommendedName>
</protein>
<evidence type="ECO:0000256" key="1">
    <source>
        <dbReference type="ARBA" id="ARBA00022665"/>
    </source>
</evidence>
<dbReference type="PANTHER" id="PTHR10281">
    <property type="entry name" value="MEMBRANE-ASSOCIATED PROGESTERONE RECEPTOR COMPONENT-RELATED"/>
    <property type="match status" value="1"/>
</dbReference>
<name>A0ABR2C7G6_9ROSI</name>
<dbReference type="PANTHER" id="PTHR10281:SF76">
    <property type="entry name" value="CALCUTTA CUP-RELATED"/>
    <property type="match status" value="1"/>
</dbReference>
<evidence type="ECO:0000256" key="3">
    <source>
        <dbReference type="ARBA" id="ARBA00038357"/>
    </source>
</evidence>
<evidence type="ECO:0000256" key="2">
    <source>
        <dbReference type="ARBA" id="ARBA00023121"/>
    </source>
</evidence>